<organism evidence="10 11">
    <name type="scientific">Gasterosteus aculeatus aculeatus</name>
    <name type="common">three-spined stickleback</name>
    <dbReference type="NCBI Taxonomy" id="481459"/>
    <lineage>
        <taxon>Eukaryota</taxon>
        <taxon>Metazoa</taxon>
        <taxon>Chordata</taxon>
        <taxon>Craniata</taxon>
        <taxon>Vertebrata</taxon>
        <taxon>Euteleostomi</taxon>
        <taxon>Actinopterygii</taxon>
        <taxon>Neopterygii</taxon>
        <taxon>Teleostei</taxon>
        <taxon>Neoteleostei</taxon>
        <taxon>Acanthomorphata</taxon>
        <taxon>Eupercaria</taxon>
        <taxon>Perciformes</taxon>
        <taxon>Cottioidei</taxon>
        <taxon>Gasterosteales</taxon>
        <taxon>Gasterosteidae</taxon>
        <taxon>Gasterosteus</taxon>
    </lineage>
</organism>
<dbReference type="PANTHER" id="PTHR13603:SF1">
    <property type="entry name" value="TRANSMEMBRANE PROTEIN 186"/>
    <property type="match status" value="1"/>
</dbReference>
<evidence type="ECO:0000256" key="1">
    <source>
        <dbReference type="ARBA" id="ARBA00004448"/>
    </source>
</evidence>
<evidence type="ECO:0000313" key="11">
    <source>
        <dbReference type="Proteomes" id="UP000007635"/>
    </source>
</evidence>
<dbReference type="InterPro" id="IPR026571">
    <property type="entry name" value="Tmem186"/>
</dbReference>
<evidence type="ECO:0000256" key="9">
    <source>
        <dbReference type="SAM" id="Phobius"/>
    </source>
</evidence>
<dbReference type="GeneTree" id="ENSGT00390000000087"/>
<dbReference type="PANTHER" id="PTHR13603">
    <property type="entry name" value="TRANSMEMBRANE PROTEIN 186"/>
    <property type="match status" value="1"/>
</dbReference>
<keyword evidence="8 9" id="KW-0472">Membrane</keyword>
<proteinExistence type="inferred from homology"/>
<keyword evidence="6 9" id="KW-1133">Transmembrane helix</keyword>
<protein>
    <recommendedName>
        <fullName evidence="3">Transmembrane protein 186</fullName>
    </recommendedName>
</protein>
<keyword evidence="4 9" id="KW-0812">Transmembrane</keyword>
<feature type="transmembrane region" description="Helical" evidence="9">
    <location>
        <begin position="178"/>
        <end position="202"/>
    </location>
</feature>
<keyword evidence="5" id="KW-0999">Mitochondrion inner membrane</keyword>
<evidence type="ECO:0000256" key="2">
    <source>
        <dbReference type="ARBA" id="ARBA00007020"/>
    </source>
</evidence>
<keyword evidence="7" id="KW-0496">Mitochondrion</keyword>
<reference evidence="10 11" key="1">
    <citation type="journal article" date="2021" name="G3 (Bethesda)">
        <title>Improved contiguity of the threespine stickleback genome using long-read sequencing.</title>
        <authorList>
            <person name="Nath S."/>
            <person name="Shaw D.E."/>
            <person name="White M.A."/>
        </authorList>
    </citation>
    <scope>NUCLEOTIDE SEQUENCE [LARGE SCALE GENOMIC DNA]</scope>
    <source>
        <strain evidence="10 11">Lake Benthic</strain>
    </source>
</reference>
<evidence type="ECO:0000256" key="6">
    <source>
        <dbReference type="ARBA" id="ARBA00022989"/>
    </source>
</evidence>
<dbReference type="Ensembl" id="ENSGACT00000040391.1">
    <property type="protein sequence ID" value="ENSGACP00000031208.1"/>
    <property type="gene ID" value="ENSGACG00000036480.1"/>
</dbReference>
<dbReference type="GO" id="GO:0005743">
    <property type="term" value="C:mitochondrial inner membrane"/>
    <property type="evidence" value="ECO:0007669"/>
    <property type="project" value="UniProtKB-SubCell"/>
</dbReference>
<accession>A0AAQ4NZU0</accession>
<name>A0AAQ4NZU0_GASAC</name>
<keyword evidence="11" id="KW-1185">Reference proteome</keyword>
<evidence type="ECO:0000256" key="5">
    <source>
        <dbReference type="ARBA" id="ARBA00022792"/>
    </source>
</evidence>
<comment type="similarity">
    <text evidence="2">Belongs to the TMEM186 family.</text>
</comment>
<feature type="transmembrane region" description="Helical" evidence="9">
    <location>
        <begin position="154"/>
        <end position="172"/>
    </location>
</feature>
<evidence type="ECO:0000256" key="3">
    <source>
        <dbReference type="ARBA" id="ARBA00014604"/>
    </source>
</evidence>
<dbReference type="AlphaFoldDB" id="A0AAQ4NZU0"/>
<evidence type="ECO:0000313" key="10">
    <source>
        <dbReference type="Ensembl" id="ENSGACP00000031208.1"/>
    </source>
</evidence>
<evidence type="ECO:0000256" key="7">
    <source>
        <dbReference type="ARBA" id="ARBA00023128"/>
    </source>
</evidence>
<evidence type="ECO:0000256" key="4">
    <source>
        <dbReference type="ARBA" id="ARBA00022692"/>
    </source>
</evidence>
<reference evidence="10" key="3">
    <citation type="submission" date="2025-09" db="UniProtKB">
        <authorList>
            <consortium name="Ensembl"/>
        </authorList>
    </citation>
    <scope>IDENTIFICATION</scope>
</reference>
<sequence>NKKSLPPSSHLPDGNNRVLRCVVPTAPVSDHRHIAGAHRALGRVQHQPGSAARYLREPEHGHKEIRTVLLCRFTSNILLQTSCSRGSCLLTGRTTYGVQPHSPGRTPSQHSFPGPHLPKITALVRCSDASANRYSLIYTLPHIRLLRAVSRLKLLQTAITVVILPPVYLFYFQGAVPFALVSYTTGIALLAGVMLFTASHFFRRVVGMMYLDPPQTTLKVSHLTFWGRRHDLYLPVSDVMTIGDTGDSVNETIVKLKRFSSPQTLYFSTRFGRVVDKQAFEKVFGTYK</sequence>
<evidence type="ECO:0000256" key="8">
    <source>
        <dbReference type="ARBA" id="ARBA00023136"/>
    </source>
</evidence>
<reference evidence="10" key="2">
    <citation type="submission" date="2025-08" db="UniProtKB">
        <authorList>
            <consortium name="Ensembl"/>
        </authorList>
    </citation>
    <scope>IDENTIFICATION</scope>
</reference>
<comment type="subcellular location">
    <subcellularLocation>
        <location evidence="1">Mitochondrion inner membrane</location>
        <topology evidence="1">Multi-pass membrane protein</topology>
    </subcellularLocation>
</comment>
<dbReference type="Proteomes" id="UP000007635">
    <property type="component" value="Chromosome IX"/>
</dbReference>